<gene>
    <name evidence="1" type="ORF">Pfeifenkraut_BL30053</name>
</gene>
<accession>A0A9E7E156</accession>
<organism evidence="1 2">
    <name type="scientific">Xanthomonas phage Pfeifenkraut</name>
    <dbReference type="NCBI Taxonomy" id="2939132"/>
    <lineage>
        <taxon>Viruses</taxon>
        <taxon>Duplodnaviria</taxon>
        <taxon>Heunggongvirae</taxon>
        <taxon>Uroviricota</taxon>
        <taxon>Caudoviricetes</taxon>
        <taxon>Stanbaylleyvirinae</taxon>
        <taxon>Shirevirus</taxon>
        <taxon>Shirevirus pfeifenkraut</taxon>
    </lineage>
</organism>
<evidence type="ECO:0000313" key="1">
    <source>
        <dbReference type="EMBL" id="URA06950.1"/>
    </source>
</evidence>
<name>A0A9E7E156_9CAUD</name>
<reference evidence="1" key="1">
    <citation type="journal article" date="2022" name="Viruses">
        <title>Isolation of novel Xanthomonas phages for the plant pathogens X. translucens and X. campestris.</title>
        <authorList>
            <person name="Erdrich S.H."/>
            <person name="Sharma V."/>
            <person name="Schurr U."/>
            <person name="Arsova B."/>
            <person name="Frunzke J."/>
        </authorList>
    </citation>
    <scope>NUCLEOTIDE SEQUENCE</scope>
</reference>
<sequence>MDVKVKTWRGVRETSLSDALTPYVDAYERDGQLERAECLAQKTAEAFGRLAELLVEKGVISLEEAVSASGVSADVEAL</sequence>
<evidence type="ECO:0000313" key="2">
    <source>
        <dbReference type="Proteomes" id="UP001056608"/>
    </source>
</evidence>
<dbReference type="Proteomes" id="UP001056608">
    <property type="component" value="Segment"/>
</dbReference>
<proteinExistence type="predicted"/>
<protein>
    <submittedName>
        <fullName evidence="1">Head vertex assembly chaperone</fullName>
    </submittedName>
</protein>
<dbReference type="EMBL" id="ON189044">
    <property type="protein sequence ID" value="URA06950.1"/>
    <property type="molecule type" value="Genomic_DNA"/>
</dbReference>
<keyword evidence="2" id="KW-1185">Reference proteome</keyword>